<name>A0A7J2U1U8_9CREN</name>
<protein>
    <submittedName>
        <fullName evidence="2">Uncharacterized protein</fullName>
    </submittedName>
</protein>
<keyword evidence="1" id="KW-0812">Transmembrane</keyword>
<comment type="caution">
    <text evidence="2">The sequence shown here is derived from an EMBL/GenBank/DDBJ whole genome shotgun (WGS) entry which is preliminary data.</text>
</comment>
<feature type="transmembrane region" description="Helical" evidence="1">
    <location>
        <begin position="91"/>
        <end position="112"/>
    </location>
</feature>
<dbReference type="EMBL" id="DSEU01000029">
    <property type="protein sequence ID" value="HEM66754.1"/>
    <property type="molecule type" value="Genomic_DNA"/>
</dbReference>
<gene>
    <name evidence="2" type="ORF">ENO26_04190</name>
</gene>
<sequence>MKFIAVLLIVAMIVPQVADPCSPDAISKVVRGLEELSQSYVNVTSAVRYADEWLKACGEGNYTEAVKAYTNVSEEVMRLSVFRDSSRLGMLLYKALTTLVFVFIPIAIYLLLPRVYLYLWYSSKKRWFVVKRK</sequence>
<evidence type="ECO:0000313" key="2">
    <source>
        <dbReference type="EMBL" id="HEM66754.1"/>
    </source>
</evidence>
<evidence type="ECO:0000256" key="1">
    <source>
        <dbReference type="SAM" id="Phobius"/>
    </source>
</evidence>
<keyword evidence="1" id="KW-1133">Transmembrane helix</keyword>
<dbReference type="AlphaFoldDB" id="A0A7J2U1U8"/>
<keyword evidence="1" id="KW-0472">Membrane</keyword>
<accession>A0A7J2U1U8</accession>
<proteinExistence type="predicted"/>
<organism evidence="2">
    <name type="scientific">Ignisphaera aggregans</name>
    <dbReference type="NCBI Taxonomy" id="334771"/>
    <lineage>
        <taxon>Archaea</taxon>
        <taxon>Thermoproteota</taxon>
        <taxon>Thermoprotei</taxon>
        <taxon>Desulfurococcales</taxon>
        <taxon>Desulfurococcaceae</taxon>
        <taxon>Ignisphaera</taxon>
    </lineage>
</organism>
<reference evidence="2" key="1">
    <citation type="journal article" date="2020" name="mSystems">
        <title>Genome- and Community-Level Interaction Insights into Carbon Utilization and Element Cycling Functions of Hydrothermarchaeota in Hydrothermal Sediment.</title>
        <authorList>
            <person name="Zhou Z."/>
            <person name="Liu Y."/>
            <person name="Xu W."/>
            <person name="Pan J."/>
            <person name="Luo Z.H."/>
            <person name="Li M."/>
        </authorList>
    </citation>
    <scope>NUCLEOTIDE SEQUENCE [LARGE SCALE GENOMIC DNA]</scope>
    <source>
        <strain evidence="2">SpSt-125</strain>
    </source>
</reference>